<keyword evidence="2" id="KW-1185">Reference proteome</keyword>
<accession>A0A7J9B4T3</accession>
<comment type="caution">
    <text evidence="1">The sequence shown here is derived from an EMBL/GenBank/DDBJ whole genome shotgun (WGS) entry which is preliminary data.</text>
</comment>
<reference evidence="1 2" key="1">
    <citation type="journal article" date="2019" name="Genome Biol. Evol.">
        <title>Insights into the evolution of the New World diploid cottons (Gossypium, subgenus Houzingenia) based on genome sequencing.</title>
        <authorList>
            <person name="Grover C.E."/>
            <person name="Arick M.A. 2nd"/>
            <person name="Thrash A."/>
            <person name="Conover J.L."/>
            <person name="Sanders W.S."/>
            <person name="Peterson D.G."/>
            <person name="Frelichowski J.E."/>
            <person name="Scheffler J.A."/>
            <person name="Scheffler B.E."/>
            <person name="Wendel J.F."/>
        </authorList>
    </citation>
    <scope>NUCLEOTIDE SEQUENCE [LARGE SCALE GENOMIC DNA]</scope>
    <source>
        <strain evidence="1">4</strain>
        <tissue evidence="1">Leaf</tissue>
    </source>
</reference>
<proteinExistence type="predicted"/>
<organism evidence="1 2">
    <name type="scientific">Gossypium laxum</name>
    <dbReference type="NCBI Taxonomy" id="34288"/>
    <lineage>
        <taxon>Eukaryota</taxon>
        <taxon>Viridiplantae</taxon>
        <taxon>Streptophyta</taxon>
        <taxon>Embryophyta</taxon>
        <taxon>Tracheophyta</taxon>
        <taxon>Spermatophyta</taxon>
        <taxon>Magnoliopsida</taxon>
        <taxon>eudicotyledons</taxon>
        <taxon>Gunneridae</taxon>
        <taxon>Pentapetalae</taxon>
        <taxon>rosids</taxon>
        <taxon>malvids</taxon>
        <taxon>Malvales</taxon>
        <taxon>Malvaceae</taxon>
        <taxon>Malvoideae</taxon>
        <taxon>Gossypium</taxon>
    </lineage>
</organism>
<name>A0A7J9B4T3_9ROSI</name>
<dbReference type="Proteomes" id="UP000593574">
    <property type="component" value="Unassembled WGS sequence"/>
</dbReference>
<gene>
    <name evidence="1" type="ORF">Golax_025713</name>
</gene>
<evidence type="ECO:0000313" key="2">
    <source>
        <dbReference type="Proteomes" id="UP000593574"/>
    </source>
</evidence>
<dbReference type="EMBL" id="JABEZV010449376">
    <property type="protein sequence ID" value="MBA0731351.1"/>
    <property type="molecule type" value="Genomic_DNA"/>
</dbReference>
<feature type="non-terminal residue" evidence="1">
    <location>
        <position position="72"/>
    </location>
</feature>
<dbReference type="AlphaFoldDB" id="A0A7J9B4T3"/>
<sequence>MATFSSSISSPAVELQEGDMDKYFQKLQPYTFIQEQGFNPLMRNLQRDMGECNKKRMDKILFAIRKAYNNPY</sequence>
<protein>
    <submittedName>
        <fullName evidence="1">Uncharacterized protein</fullName>
    </submittedName>
</protein>
<evidence type="ECO:0000313" key="1">
    <source>
        <dbReference type="EMBL" id="MBA0731351.1"/>
    </source>
</evidence>